<keyword evidence="4" id="KW-1185">Reference proteome</keyword>
<dbReference type="InterPro" id="IPR006577">
    <property type="entry name" value="UAS"/>
</dbReference>
<evidence type="ECO:0000256" key="1">
    <source>
        <dbReference type="SAM" id="MobiDB-lite"/>
    </source>
</evidence>
<dbReference type="PANTHER" id="PTHR23322">
    <property type="entry name" value="FAS-ASSOCIATED PROTEIN"/>
    <property type="match status" value="1"/>
</dbReference>
<dbReference type="Pfam" id="PF14555">
    <property type="entry name" value="UBA_4"/>
    <property type="match status" value="1"/>
</dbReference>
<dbReference type="InterPro" id="IPR029071">
    <property type="entry name" value="Ubiquitin-like_domsf"/>
</dbReference>
<gene>
    <name evidence="3" type="ORF">CANINC_004767</name>
</gene>
<dbReference type="Gene3D" id="3.10.20.90">
    <property type="entry name" value="Phosphatidylinositol 3-kinase Catalytic Subunit, Chain A, domain 1"/>
    <property type="match status" value="1"/>
</dbReference>
<organism evidence="3 4">
    <name type="scientific">Pichia inconspicua</name>
    <dbReference type="NCBI Taxonomy" id="52247"/>
    <lineage>
        <taxon>Eukaryota</taxon>
        <taxon>Fungi</taxon>
        <taxon>Dikarya</taxon>
        <taxon>Ascomycota</taxon>
        <taxon>Saccharomycotina</taxon>
        <taxon>Pichiomycetes</taxon>
        <taxon>Pichiales</taxon>
        <taxon>Pichiaceae</taxon>
        <taxon>Pichia</taxon>
    </lineage>
</organism>
<dbReference type="SUPFAM" id="SSF52833">
    <property type="entry name" value="Thioredoxin-like"/>
    <property type="match status" value="1"/>
</dbReference>
<protein>
    <recommendedName>
        <fullName evidence="2">UBX domain-containing protein</fullName>
    </recommendedName>
</protein>
<dbReference type="GO" id="GO:0005634">
    <property type="term" value="C:nucleus"/>
    <property type="evidence" value="ECO:0007669"/>
    <property type="project" value="TreeGrafter"/>
</dbReference>
<dbReference type="Pfam" id="PF00789">
    <property type="entry name" value="UBX"/>
    <property type="match status" value="1"/>
</dbReference>
<reference evidence="3 4" key="1">
    <citation type="journal article" date="2019" name="Front. Genet.">
        <title>Whole-Genome Sequencing of the Opportunistic Yeast Pathogen Candida inconspicua Uncovers Its Hybrid Origin.</title>
        <authorList>
            <person name="Mixao V."/>
            <person name="Hansen A.P."/>
            <person name="Saus E."/>
            <person name="Boekhout T."/>
            <person name="Lass-Florl C."/>
            <person name="Gabaldon T."/>
        </authorList>
    </citation>
    <scope>NUCLEOTIDE SEQUENCE [LARGE SCALE GENOMIC DNA]</scope>
    <source>
        <strain evidence="3 4">CBS 180</strain>
    </source>
</reference>
<dbReference type="STRING" id="52247.A0A4T0WVQ8"/>
<feature type="compositionally biased region" description="Acidic residues" evidence="1">
    <location>
        <begin position="305"/>
        <end position="317"/>
    </location>
</feature>
<dbReference type="EMBL" id="SELW01000658">
    <property type="protein sequence ID" value="TID14479.1"/>
    <property type="molecule type" value="Genomic_DNA"/>
</dbReference>
<dbReference type="Gene3D" id="3.40.30.10">
    <property type="entry name" value="Glutaredoxin"/>
    <property type="match status" value="1"/>
</dbReference>
<dbReference type="CDD" id="cd02958">
    <property type="entry name" value="UAS"/>
    <property type="match status" value="1"/>
</dbReference>
<dbReference type="SUPFAM" id="SSF54236">
    <property type="entry name" value="Ubiquitin-like"/>
    <property type="match status" value="1"/>
</dbReference>
<dbReference type="InterPro" id="IPR001012">
    <property type="entry name" value="UBX_dom"/>
</dbReference>
<dbReference type="SMART" id="SM00594">
    <property type="entry name" value="UAS"/>
    <property type="match status" value="1"/>
</dbReference>
<proteinExistence type="predicted"/>
<dbReference type="CDD" id="cd14346">
    <property type="entry name" value="UBA_Ubx5_like"/>
    <property type="match status" value="1"/>
</dbReference>
<dbReference type="GO" id="GO:0043130">
    <property type="term" value="F:ubiquitin binding"/>
    <property type="evidence" value="ECO:0007669"/>
    <property type="project" value="TreeGrafter"/>
</dbReference>
<name>A0A4T0WVQ8_9ASCO</name>
<evidence type="ECO:0000259" key="2">
    <source>
        <dbReference type="PROSITE" id="PS50033"/>
    </source>
</evidence>
<dbReference type="PANTHER" id="PTHR23322:SF6">
    <property type="entry name" value="UBX DOMAIN-CONTAINING PROTEIN 7"/>
    <property type="match status" value="1"/>
</dbReference>
<dbReference type="AlphaFoldDB" id="A0A4T0WVQ8"/>
<comment type="caution">
    <text evidence="3">The sequence shown here is derived from an EMBL/GenBank/DDBJ whole genome shotgun (WGS) entry which is preliminary data.</text>
</comment>
<dbReference type="OrthoDB" id="270602at2759"/>
<evidence type="ECO:0000313" key="3">
    <source>
        <dbReference type="EMBL" id="TID14479.1"/>
    </source>
</evidence>
<dbReference type="Pfam" id="PF13899">
    <property type="entry name" value="Thioredoxin_7"/>
    <property type="match status" value="1"/>
</dbReference>
<dbReference type="InterPro" id="IPR036249">
    <property type="entry name" value="Thioredoxin-like_sf"/>
</dbReference>
<dbReference type="PROSITE" id="PS50033">
    <property type="entry name" value="UBX"/>
    <property type="match status" value="1"/>
</dbReference>
<dbReference type="Gene3D" id="1.10.8.10">
    <property type="entry name" value="DNA helicase RuvA subunit, C-terminal domain"/>
    <property type="match status" value="1"/>
</dbReference>
<dbReference type="SMART" id="SM00166">
    <property type="entry name" value="UBX"/>
    <property type="match status" value="1"/>
</dbReference>
<accession>A0A4T0WVQ8</accession>
<feature type="domain" description="UBX" evidence="2">
    <location>
        <begin position="354"/>
        <end position="430"/>
    </location>
</feature>
<dbReference type="GO" id="GO:0043161">
    <property type="term" value="P:proteasome-mediated ubiquitin-dependent protein catabolic process"/>
    <property type="evidence" value="ECO:0007669"/>
    <property type="project" value="TreeGrafter"/>
</dbReference>
<dbReference type="InterPro" id="IPR050730">
    <property type="entry name" value="UBX_domain-protein"/>
</dbReference>
<feature type="region of interest" description="Disordered" evidence="1">
    <location>
        <begin position="305"/>
        <end position="335"/>
    </location>
</feature>
<dbReference type="InterPro" id="IPR009060">
    <property type="entry name" value="UBA-like_sf"/>
</dbReference>
<sequence length="432" mass="48859">MDDLIPTFMDITSVADTQVAQQFIEMAGGNLETAVGLYFEHGASAATPTDNGNNTTNNTAVDDEQLAQQLQQELYKQQDTDVEEVRRPIEPTRETLMPQEWGGFNPIQQQFHQPLGGMFGRAQRSVFNQDVIDLDSDNDDPSDDEYDSQMTATQRRLANIFRPPWDLISKVDLETAKHEAASEGKWVLINVQDVSDFRCQCLNRDFWSNPQIKEVVRSNFVFVQYHNDSPSGESYRNFYPFEDFPHIAILDPITGERMLMWSENPPIIRWIEQVVEFLDKYDGTVIPPDATGLNNEHPIDLISEEEEEAEEEEDEEEHEKSEDYATPDESLTSVTGSTPLITAVNHADPPADTPANETTRIQIRAGDGRRVVKRVLLNDTVRHLFEFAKFHFAIPDDTEFTLKSQGKDLIGALDDTVDSAGLKNASLMIETV</sequence>
<dbReference type="Proteomes" id="UP000307173">
    <property type="component" value="Unassembled WGS sequence"/>
</dbReference>
<dbReference type="SUPFAM" id="SSF46934">
    <property type="entry name" value="UBA-like"/>
    <property type="match status" value="1"/>
</dbReference>
<evidence type="ECO:0000313" key="4">
    <source>
        <dbReference type="Proteomes" id="UP000307173"/>
    </source>
</evidence>